<name>A0A167UPW5_9HYPO</name>
<sequence>MVLSVAIVGGGVGGLTAAIALRRHPGVSVQVYERATEFREIGALIGMAPNGQRTLEKLGVTETLTDEAGWRSPNGVPMCFRHYKTDDLLSQDFHHHVPDRRHQFARMHRAKLQSALLQHLPRDILHLGKRCTGVDVDEHGATVRFDDGTVARADLVVGADGIKSKVRAAFKPDHPLLWSGDAIFRTTFPYELVADLPVAQNSTHYQSPHGWIFATRIGSDEFGVTCSYHVDAVDRTSTAFRDIVWDVPAAVDDIRPVFRDFVAPIPAIIDRIPEGSLRRYANIVGAALDQWTFRDRVVLLGDAAHTHGGAFAAGASLAIDDAYTLYLAVRAVFAEAVPVAEPVDAAHIGRALQLYEAARRPHAARMLALVHAERAKALARDEKARLTGQPGETDEEFRQRWAARRDAVWLNEHDAEAAFRDVLEAQTQGAKKAQSNGTTEGH</sequence>
<dbReference type="PRINTS" id="PR00420">
    <property type="entry name" value="RNGMNOXGNASE"/>
</dbReference>
<comment type="caution">
    <text evidence="7">The sequence shown here is derived from an EMBL/GenBank/DDBJ whole genome shotgun (WGS) entry which is preliminary data.</text>
</comment>
<evidence type="ECO:0000313" key="8">
    <source>
        <dbReference type="Proteomes" id="UP000076874"/>
    </source>
</evidence>
<feature type="domain" description="FAD-binding" evidence="6">
    <location>
        <begin position="293"/>
        <end position="336"/>
    </location>
</feature>
<evidence type="ECO:0000256" key="5">
    <source>
        <dbReference type="ARBA" id="ARBA00023033"/>
    </source>
</evidence>
<dbReference type="OrthoDB" id="16820at2759"/>
<dbReference type="AlphaFoldDB" id="A0A167UPW5"/>
<evidence type="ECO:0000259" key="6">
    <source>
        <dbReference type="Pfam" id="PF01494"/>
    </source>
</evidence>
<proteinExistence type="inferred from homology"/>
<dbReference type="EMBL" id="AZHD01000007">
    <property type="protein sequence ID" value="OAA61787.1"/>
    <property type="molecule type" value="Genomic_DNA"/>
</dbReference>
<dbReference type="PANTHER" id="PTHR13789:SF309">
    <property type="entry name" value="PUTATIVE (AFU_ORTHOLOGUE AFUA_6G14510)-RELATED"/>
    <property type="match status" value="1"/>
</dbReference>
<evidence type="ECO:0000256" key="4">
    <source>
        <dbReference type="ARBA" id="ARBA00023002"/>
    </source>
</evidence>
<comment type="similarity">
    <text evidence="1">Belongs to the paxM FAD-dependent monooxygenase family.</text>
</comment>
<dbReference type="GO" id="GO:0004497">
    <property type="term" value="F:monooxygenase activity"/>
    <property type="evidence" value="ECO:0007669"/>
    <property type="project" value="UniProtKB-KW"/>
</dbReference>
<dbReference type="SUPFAM" id="SSF51905">
    <property type="entry name" value="FAD/NAD(P)-binding domain"/>
    <property type="match status" value="1"/>
</dbReference>
<gene>
    <name evidence="7" type="ORF">SPI_04646</name>
</gene>
<evidence type="ECO:0000256" key="2">
    <source>
        <dbReference type="ARBA" id="ARBA00022630"/>
    </source>
</evidence>
<keyword evidence="2" id="KW-0285">Flavoprotein</keyword>
<dbReference type="InterPro" id="IPR036188">
    <property type="entry name" value="FAD/NAD-bd_sf"/>
</dbReference>
<dbReference type="Pfam" id="PF01494">
    <property type="entry name" value="FAD_binding_3"/>
    <property type="match status" value="2"/>
</dbReference>
<dbReference type="Gene3D" id="3.50.50.60">
    <property type="entry name" value="FAD/NAD(P)-binding domain"/>
    <property type="match status" value="1"/>
</dbReference>
<dbReference type="GO" id="GO:0071949">
    <property type="term" value="F:FAD binding"/>
    <property type="evidence" value="ECO:0007669"/>
    <property type="project" value="InterPro"/>
</dbReference>
<dbReference type="InterPro" id="IPR002938">
    <property type="entry name" value="FAD-bd"/>
</dbReference>
<dbReference type="PANTHER" id="PTHR13789">
    <property type="entry name" value="MONOOXYGENASE"/>
    <property type="match status" value="1"/>
</dbReference>
<organism evidence="7 8">
    <name type="scientific">Niveomyces insectorum RCEF 264</name>
    <dbReference type="NCBI Taxonomy" id="1081102"/>
    <lineage>
        <taxon>Eukaryota</taxon>
        <taxon>Fungi</taxon>
        <taxon>Dikarya</taxon>
        <taxon>Ascomycota</taxon>
        <taxon>Pezizomycotina</taxon>
        <taxon>Sordariomycetes</taxon>
        <taxon>Hypocreomycetidae</taxon>
        <taxon>Hypocreales</taxon>
        <taxon>Cordycipitaceae</taxon>
        <taxon>Niveomyces</taxon>
    </lineage>
</organism>
<dbReference type="InterPro" id="IPR050493">
    <property type="entry name" value="FAD-dep_Monooxygenase_BioMet"/>
</dbReference>
<evidence type="ECO:0000256" key="3">
    <source>
        <dbReference type="ARBA" id="ARBA00022827"/>
    </source>
</evidence>
<evidence type="ECO:0000256" key="1">
    <source>
        <dbReference type="ARBA" id="ARBA00007992"/>
    </source>
</evidence>
<protein>
    <submittedName>
        <fullName evidence="7">Aromatic-ring hydroxylase-like protein</fullName>
    </submittedName>
</protein>
<dbReference type="STRING" id="1081102.A0A167UPW5"/>
<feature type="domain" description="FAD-binding" evidence="6">
    <location>
        <begin position="4"/>
        <end position="170"/>
    </location>
</feature>
<keyword evidence="4" id="KW-0560">Oxidoreductase</keyword>
<keyword evidence="5" id="KW-0503">Monooxygenase</keyword>
<keyword evidence="3" id="KW-0274">FAD</keyword>
<keyword evidence="8" id="KW-1185">Reference proteome</keyword>
<evidence type="ECO:0000313" key="7">
    <source>
        <dbReference type="EMBL" id="OAA61787.1"/>
    </source>
</evidence>
<accession>A0A167UPW5</accession>
<reference evidence="7 8" key="1">
    <citation type="journal article" date="2016" name="Genome Biol. Evol.">
        <title>Divergent and convergent evolution of fungal pathogenicity.</title>
        <authorList>
            <person name="Shang Y."/>
            <person name="Xiao G."/>
            <person name="Zheng P."/>
            <person name="Cen K."/>
            <person name="Zhan S."/>
            <person name="Wang C."/>
        </authorList>
    </citation>
    <scope>NUCLEOTIDE SEQUENCE [LARGE SCALE GENOMIC DNA]</scope>
    <source>
        <strain evidence="7 8">RCEF 264</strain>
    </source>
</reference>
<dbReference type="Proteomes" id="UP000076874">
    <property type="component" value="Unassembled WGS sequence"/>
</dbReference>